<dbReference type="PANTHER" id="PTHR40590">
    <property type="entry name" value="CYTOPLASMIC PROTEIN-RELATED"/>
    <property type="match status" value="1"/>
</dbReference>
<keyword evidence="2" id="KW-1185">Reference proteome</keyword>
<reference evidence="1 2" key="3">
    <citation type="submission" date="2020-02" db="EMBL/GenBank/DDBJ databases">
        <title>Flavobacterium profundi sp. nov., isolated from a deep-sea seamount.</title>
        <authorList>
            <person name="Zhang D.-C."/>
        </authorList>
    </citation>
    <scope>NUCLEOTIDE SEQUENCE [LARGE SCALE GENOMIC DNA]</scope>
    <source>
        <strain evidence="1 2">EC11</strain>
    </source>
</reference>
<dbReference type="EMBL" id="VEVQ02000014">
    <property type="protein sequence ID" value="NHN27425.1"/>
    <property type="molecule type" value="Genomic_DNA"/>
</dbReference>
<protein>
    <recommendedName>
        <fullName evidence="3">TraB/GumN family protein</fullName>
    </recommendedName>
</protein>
<dbReference type="InterPro" id="IPR002816">
    <property type="entry name" value="TraB/PrgY/GumN_fam"/>
</dbReference>
<organism evidence="1 2">
    <name type="scientific">Flavobacterium jejuense</name>
    <dbReference type="NCBI Taxonomy" id="1544455"/>
    <lineage>
        <taxon>Bacteria</taxon>
        <taxon>Pseudomonadati</taxon>
        <taxon>Bacteroidota</taxon>
        <taxon>Flavobacteriia</taxon>
        <taxon>Flavobacteriales</taxon>
        <taxon>Flavobacteriaceae</taxon>
        <taxon>Flavobacterium</taxon>
    </lineage>
</organism>
<dbReference type="InterPro" id="IPR047111">
    <property type="entry name" value="YbaP-like"/>
</dbReference>
<comment type="caution">
    <text evidence="1">The sequence shown here is derived from an EMBL/GenBank/DDBJ whole genome shotgun (WGS) entry which is preliminary data.</text>
</comment>
<reference evidence="2" key="1">
    <citation type="submission" date="2019-05" db="EMBL/GenBank/DDBJ databases">
        <title>Flavobacterium profundi sp. nov., isolated from a deep-sea seamount.</title>
        <authorList>
            <person name="Zhang D.-C."/>
        </authorList>
    </citation>
    <scope>NUCLEOTIDE SEQUENCE [LARGE SCALE GENOMIC DNA]</scope>
    <source>
        <strain evidence="2">EC11</strain>
    </source>
</reference>
<accession>A0ABX0IU45</accession>
<dbReference type="Proteomes" id="UP000817854">
    <property type="component" value="Unassembled WGS sequence"/>
</dbReference>
<evidence type="ECO:0008006" key="3">
    <source>
        <dbReference type="Google" id="ProtNLM"/>
    </source>
</evidence>
<name>A0ABX0IU45_9FLAO</name>
<proteinExistence type="predicted"/>
<sequence>MLWEISGNGLQKKSYLYGTMHVSNKVSYNLSDSFFEALLNADIVANESNPETWGIVSELMKEKEYIYSDQLYNSFYIKPISKKNVLAIFNNKSHFFYNYLSLSETKNADHEENAVLDMFISQAGRKYDKEITGLEDAVASMIPILQINANDATPKEENIQLLYKILKRKSFGEATVDYYREKNITILDSIYKLAFSKKAHEALIINRNKVMTDSISSISKRGSLFAAVGAAHLAGKEGIINLLIQKGYTVKPVFSQLTEKGEKQKKQIENFFKKPNFSNYITPDKMLEIPLLTNEITAEGIIGSPDYANGGLIRIIRNNHNYFIKKDSNFYNPKSLDSLFYENIPGTILNKEYHEKEGISYYDIKNISKTGNNQHYRFYITPLEIIMVSMSGLNNYTTLFESDVFEKIKLKKISNTWEELDEKKASFKVKLPSFYSIRENDNEKSNSHTVQSYLKQDSSFYFVMERNLNDNRTLENTQFEHKQIHYQFYLQHNIDSTKTVFNKNTFLSESKIGAKNIKLKSVISGNKYYLLGSINASPSNNELFFNSFELKKNSYTDSFITYSDTIAHFKIDIPENQNKKLFLNINKDKINDNPLMAKISDYDFKSQSGKTVSLEYIKFHEYETLKNIDSIKHFFKDYVLEVRNNLFHYNTYNPYRHNDYEEYSTNKTSLLNHSIYTKTGFTISSWSKLFQEKEEPKIILEEKEKFEKNTYTYEALVSTKKATQAVKYKLIFDTNRYYILQALVPKDYKKEDVFIEKAFNTFKPLPFKGANSVFDTKIDRFIEDASSKNDTLRKNTFSAIYKLKITETDFDKIANFIYSYDFKKSELHAKNNLIKELGNLKNKKVIPFLEKTYKEEKTNSETQINILIALSNQNTKESYQKIIELLEYDLPLSDNKYDITSMFTNFSRNQENAKELFPSIFQFYSIKEYQNPLLEFCYELLEKDLISVKKIKAYQKMILTNAKLEYKRIKSWKTNNILEEEEKNPDDYYEENAPVEDIITFLNIIYKYPKDKNREEFIAKIKALDIEELNLELMRLNFVNNNISNETIKKGLNNPKTTFITIQLLANRNMSFKINNDSIAIAALHNFYEINKSDSVTFIKKRTVDYQKEKISFYFYTVKKKENTVFTKTLKTIAFFMNGKEINPLAYTSFYDRTIEEDEDIEKKIESIIKESLDNTHFRASYEKEKEENYNTNYLYDDF</sequence>
<evidence type="ECO:0000313" key="1">
    <source>
        <dbReference type="EMBL" id="NHN27425.1"/>
    </source>
</evidence>
<dbReference type="CDD" id="cd14789">
    <property type="entry name" value="Tiki"/>
    <property type="match status" value="1"/>
</dbReference>
<evidence type="ECO:0000313" key="2">
    <source>
        <dbReference type="Proteomes" id="UP000817854"/>
    </source>
</evidence>
<gene>
    <name evidence="1" type="ORF">FIA58_017230</name>
</gene>
<dbReference type="PANTHER" id="PTHR40590:SF1">
    <property type="entry name" value="CYTOPLASMIC PROTEIN"/>
    <property type="match status" value="1"/>
</dbReference>
<reference evidence="1 2" key="2">
    <citation type="submission" date="2019-05" db="EMBL/GenBank/DDBJ databases">
        <authorList>
            <person name="Lianzixin W."/>
        </authorList>
    </citation>
    <scope>NUCLEOTIDE SEQUENCE [LARGE SCALE GENOMIC DNA]</scope>
    <source>
        <strain evidence="1 2">EC11</strain>
    </source>
</reference>
<dbReference type="Pfam" id="PF01963">
    <property type="entry name" value="TraB_PrgY_gumN"/>
    <property type="match status" value="1"/>
</dbReference>